<dbReference type="InterPro" id="IPR001466">
    <property type="entry name" value="Beta-lactam-related"/>
</dbReference>
<evidence type="ECO:0000313" key="3">
    <source>
        <dbReference type="EMBL" id="KAF2828112.1"/>
    </source>
</evidence>
<accession>A0A6A7A473</accession>
<dbReference type="OrthoDB" id="5946976at2759"/>
<evidence type="ECO:0000256" key="1">
    <source>
        <dbReference type="ARBA" id="ARBA00038215"/>
    </source>
</evidence>
<dbReference type="InterPro" id="IPR050491">
    <property type="entry name" value="AmpC-like"/>
</dbReference>
<evidence type="ECO:0000313" key="4">
    <source>
        <dbReference type="Proteomes" id="UP000799424"/>
    </source>
</evidence>
<comment type="similarity">
    <text evidence="1">Belongs to the peptidase S12 family.</text>
</comment>
<proteinExistence type="inferred from homology"/>
<protein>
    <submittedName>
        <fullName evidence="3">Beta-lactamase/transpeptidase-like protein</fullName>
    </submittedName>
</protein>
<organism evidence="3 4">
    <name type="scientific">Ophiobolus disseminans</name>
    <dbReference type="NCBI Taxonomy" id="1469910"/>
    <lineage>
        <taxon>Eukaryota</taxon>
        <taxon>Fungi</taxon>
        <taxon>Dikarya</taxon>
        <taxon>Ascomycota</taxon>
        <taxon>Pezizomycotina</taxon>
        <taxon>Dothideomycetes</taxon>
        <taxon>Pleosporomycetidae</taxon>
        <taxon>Pleosporales</taxon>
        <taxon>Pleosporineae</taxon>
        <taxon>Phaeosphaeriaceae</taxon>
        <taxon>Ophiobolus</taxon>
    </lineage>
</organism>
<dbReference type="Proteomes" id="UP000799424">
    <property type="component" value="Unassembled WGS sequence"/>
</dbReference>
<dbReference type="InterPro" id="IPR012338">
    <property type="entry name" value="Beta-lactam/transpept-like"/>
</dbReference>
<reference evidence="3" key="1">
    <citation type="journal article" date="2020" name="Stud. Mycol.">
        <title>101 Dothideomycetes genomes: a test case for predicting lifestyles and emergence of pathogens.</title>
        <authorList>
            <person name="Haridas S."/>
            <person name="Albert R."/>
            <person name="Binder M."/>
            <person name="Bloem J."/>
            <person name="Labutti K."/>
            <person name="Salamov A."/>
            <person name="Andreopoulos B."/>
            <person name="Baker S."/>
            <person name="Barry K."/>
            <person name="Bills G."/>
            <person name="Bluhm B."/>
            <person name="Cannon C."/>
            <person name="Castanera R."/>
            <person name="Culley D."/>
            <person name="Daum C."/>
            <person name="Ezra D."/>
            <person name="Gonzalez J."/>
            <person name="Henrissat B."/>
            <person name="Kuo A."/>
            <person name="Liang C."/>
            <person name="Lipzen A."/>
            <person name="Lutzoni F."/>
            <person name="Magnuson J."/>
            <person name="Mondo S."/>
            <person name="Nolan M."/>
            <person name="Ohm R."/>
            <person name="Pangilinan J."/>
            <person name="Park H.-J."/>
            <person name="Ramirez L."/>
            <person name="Alfaro M."/>
            <person name="Sun H."/>
            <person name="Tritt A."/>
            <person name="Yoshinaga Y."/>
            <person name="Zwiers L.-H."/>
            <person name="Turgeon B."/>
            <person name="Goodwin S."/>
            <person name="Spatafora J."/>
            <person name="Crous P."/>
            <person name="Grigoriev I."/>
        </authorList>
    </citation>
    <scope>NUCLEOTIDE SEQUENCE</scope>
    <source>
        <strain evidence="3">CBS 113818</strain>
    </source>
</reference>
<dbReference type="Gene3D" id="3.40.710.10">
    <property type="entry name" value="DD-peptidase/beta-lactamase superfamily"/>
    <property type="match status" value="1"/>
</dbReference>
<sequence length="486" mass="54923">MAHQTPDFERLVLKTMEEWKIPGLSVAIVYDYATLAAKKCVANTLFDCGSTTKTTTAAAVALLVDDDDYPQMQWSTPVSQLLPDDFVLSNTQLTKDVTVEDILSHRTGIAAHDDSYLSVRARTPDSAKSMTRNLRNLPFAKPLRTAFIYSNIMYTVATHLVETVSGMPYAEFLRKKIWEPLGMTNTFHDLPDIEAHDAMERKATGYRWDKEKEKHVAIPAYSSPEGQGAGCIFSSAGDYAKWVRALIKHSPPLSEAAHIELITPRTIFPLTEEYDIPFGSPALYCLGLIRETYRGRTLISHDGDVPGFKAKLLYLPEFEWGLVILANLETSLYAEQILSHTLVDEVLSVPMEERVDWSAFFRKWYDRDKEHNEDDPEFTKPTNPEPLGVALETLTGTYRDAGYKDLVLEMKDGKLVADCHDRCFPFVLTLEHLTEGKFAIEVYDVWGGERRKLKGEIRIQDGRAVSLGVGFEGEIEGHLTWFDRIE</sequence>
<keyword evidence="4" id="KW-1185">Reference proteome</keyword>
<name>A0A6A7A473_9PLEO</name>
<evidence type="ECO:0000259" key="2">
    <source>
        <dbReference type="Pfam" id="PF00144"/>
    </source>
</evidence>
<feature type="domain" description="Beta-lactamase-related" evidence="2">
    <location>
        <begin position="8"/>
        <end position="331"/>
    </location>
</feature>
<dbReference type="SUPFAM" id="SSF56601">
    <property type="entry name" value="beta-lactamase/transpeptidase-like"/>
    <property type="match status" value="1"/>
</dbReference>
<dbReference type="PANTHER" id="PTHR46825">
    <property type="entry name" value="D-ALANYL-D-ALANINE-CARBOXYPEPTIDASE/ENDOPEPTIDASE AMPH"/>
    <property type="match status" value="1"/>
</dbReference>
<dbReference type="Pfam" id="PF00144">
    <property type="entry name" value="Beta-lactamase"/>
    <property type="match status" value="1"/>
</dbReference>
<gene>
    <name evidence="3" type="ORF">CC86DRAFT_289533</name>
</gene>
<dbReference type="AlphaFoldDB" id="A0A6A7A473"/>
<dbReference type="PANTHER" id="PTHR46825:SF9">
    <property type="entry name" value="BETA-LACTAMASE-RELATED DOMAIN-CONTAINING PROTEIN"/>
    <property type="match status" value="1"/>
</dbReference>
<dbReference type="EMBL" id="MU006223">
    <property type="protein sequence ID" value="KAF2828112.1"/>
    <property type="molecule type" value="Genomic_DNA"/>
</dbReference>